<dbReference type="Pfam" id="PF02631">
    <property type="entry name" value="RecX_HTH2"/>
    <property type="match status" value="1"/>
</dbReference>
<name>A0ABT9Z8D8_9BACI</name>
<dbReference type="InterPro" id="IPR053925">
    <property type="entry name" value="RecX_HTH_3rd"/>
</dbReference>
<feature type="coiled-coil region" evidence="6">
    <location>
        <begin position="202"/>
        <end position="239"/>
    </location>
</feature>
<dbReference type="PANTHER" id="PTHR33602:SF1">
    <property type="entry name" value="REGULATORY PROTEIN RECX FAMILY PROTEIN"/>
    <property type="match status" value="1"/>
</dbReference>
<comment type="subcellular location">
    <subcellularLocation>
        <location evidence="1 5">Cytoplasm</location>
    </subcellularLocation>
</comment>
<evidence type="ECO:0000259" key="8">
    <source>
        <dbReference type="Pfam" id="PF21981"/>
    </source>
</evidence>
<comment type="similarity">
    <text evidence="2 5">Belongs to the RecX family.</text>
</comment>
<dbReference type="InterPro" id="IPR036388">
    <property type="entry name" value="WH-like_DNA-bd_sf"/>
</dbReference>
<keyword evidence="11" id="KW-1185">Reference proteome</keyword>
<reference evidence="10 11" key="1">
    <citation type="submission" date="2023-07" db="EMBL/GenBank/DDBJ databases">
        <title>Genomic Encyclopedia of Type Strains, Phase IV (KMG-IV): sequencing the most valuable type-strain genomes for metagenomic binning, comparative biology and taxonomic classification.</title>
        <authorList>
            <person name="Goeker M."/>
        </authorList>
    </citation>
    <scope>NUCLEOTIDE SEQUENCE [LARGE SCALE GENOMIC DNA]</scope>
    <source>
        <strain evidence="10 11">DSM 17723</strain>
    </source>
</reference>
<evidence type="ECO:0000256" key="3">
    <source>
        <dbReference type="ARBA" id="ARBA00018111"/>
    </source>
</evidence>
<sequence>MAIITKITTQKQSDDRFNIFLDDGSGERFAFSVDQDVLIKFNLKKGKELDEFDIIEIQYGDELKKAYNKALDFLSYRMRSMKEVEDHLRKYEYNDAIIQETIGKLKDNRYVDDLEFAIAYVKTGWQTNGKGPTVLKRELEAKGVASLLIEQALEQYDQEAQVEEAINHANKLLKKNHNLSTVLLKAKLEQYLLRKGYSYSIISIALEEVQFEQNDNEEMEALMKQAEKAKRKYSHEEDYQYKQKMKQFLYRKGFSIELIEKYLNEGLNE</sequence>
<accession>A0ABT9Z8D8</accession>
<dbReference type="InterPro" id="IPR003783">
    <property type="entry name" value="Regulatory_RecX"/>
</dbReference>
<evidence type="ECO:0000256" key="4">
    <source>
        <dbReference type="ARBA" id="ARBA00022490"/>
    </source>
</evidence>
<evidence type="ECO:0000313" key="10">
    <source>
        <dbReference type="EMBL" id="MDQ0228535.1"/>
    </source>
</evidence>
<dbReference type="Gene3D" id="1.10.10.10">
    <property type="entry name" value="Winged helix-like DNA-binding domain superfamily/Winged helix DNA-binding domain"/>
    <property type="match status" value="4"/>
</dbReference>
<protein>
    <recommendedName>
        <fullName evidence="3 5">Regulatory protein RecX</fullName>
    </recommendedName>
</protein>
<evidence type="ECO:0000256" key="5">
    <source>
        <dbReference type="HAMAP-Rule" id="MF_01114"/>
    </source>
</evidence>
<evidence type="ECO:0000259" key="7">
    <source>
        <dbReference type="Pfam" id="PF02631"/>
    </source>
</evidence>
<evidence type="ECO:0000256" key="1">
    <source>
        <dbReference type="ARBA" id="ARBA00004496"/>
    </source>
</evidence>
<feature type="domain" description="RecX second three-helical" evidence="7">
    <location>
        <begin position="112"/>
        <end position="153"/>
    </location>
</feature>
<dbReference type="PANTHER" id="PTHR33602">
    <property type="entry name" value="REGULATORY PROTEIN RECX FAMILY PROTEIN"/>
    <property type="match status" value="1"/>
</dbReference>
<evidence type="ECO:0000313" key="11">
    <source>
        <dbReference type="Proteomes" id="UP001232245"/>
    </source>
</evidence>
<organism evidence="10 11">
    <name type="scientific">Metabacillus niabensis</name>
    <dbReference type="NCBI Taxonomy" id="324854"/>
    <lineage>
        <taxon>Bacteria</taxon>
        <taxon>Bacillati</taxon>
        <taxon>Bacillota</taxon>
        <taxon>Bacilli</taxon>
        <taxon>Bacillales</taxon>
        <taxon>Bacillaceae</taxon>
        <taxon>Metabacillus</taxon>
    </lineage>
</organism>
<dbReference type="InterPro" id="IPR053924">
    <property type="entry name" value="RecX_HTH_2nd"/>
</dbReference>
<evidence type="ECO:0000256" key="6">
    <source>
        <dbReference type="SAM" id="Coils"/>
    </source>
</evidence>
<feature type="domain" description="RecX first three-helical" evidence="9">
    <location>
        <begin position="66"/>
        <end position="105"/>
    </location>
</feature>
<dbReference type="Pfam" id="PF21982">
    <property type="entry name" value="RecX_HTH1"/>
    <property type="match status" value="1"/>
</dbReference>
<dbReference type="HAMAP" id="MF_01114">
    <property type="entry name" value="RecX"/>
    <property type="match status" value="1"/>
</dbReference>
<dbReference type="EMBL" id="JAUSTZ010000024">
    <property type="protein sequence ID" value="MDQ0228535.1"/>
    <property type="molecule type" value="Genomic_DNA"/>
</dbReference>
<dbReference type="NCBIfam" id="NF010733">
    <property type="entry name" value="PRK14135.1"/>
    <property type="match status" value="1"/>
</dbReference>
<dbReference type="Pfam" id="PF21981">
    <property type="entry name" value="RecX_HTH3"/>
    <property type="match status" value="2"/>
</dbReference>
<evidence type="ECO:0000259" key="9">
    <source>
        <dbReference type="Pfam" id="PF21982"/>
    </source>
</evidence>
<keyword evidence="6" id="KW-0175">Coiled coil</keyword>
<proteinExistence type="inferred from homology"/>
<feature type="domain" description="RecX third three-helical" evidence="8">
    <location>
        <begin position="159"/>
        <end position="206"/>
    </location>
</feature>
<gene>
    <name evidence="5" type="primary">recX</name>
    <name evidence="10" type="ORF">J2S02_004920</name>
</gene>
<comment type="caution">
    <text evidence="10">The sequence shown here is derived from an EMBL/GenBank/DDBJ whole genome shotgun (WGS) entry which is preliminary data.</text>
</comment>
<dbReference type="InterPro" id="IPR053926">
    <property type="entry name" value="RecX_HTH_1st"/>
</dbReference>
<feature type="domain" description="RecX third three-helical" evidence="8">
    <location>
        <begin position="217"/>
        <end position="263"/>
    </location>
</feature>
<keyword evidence="4 5" id="KW-0963">Cytoplasm</keyword>
<comment type="function">
    <text evidence="5">Modulates RecA activity.</text>
</comment>
<evidence type="ECO:0000256" key="2">
    <source>
        <dbReference type="ARBA" id="ARBA00009695"/>
    </source>
</evidence>
<dbReference type="RefSeq" id="WP_174879241.1">
    <property type="nucleotide sequence ID" value="NZ_CADEPK010000011.1"/>
</dbReference>
<dbReference type="Proteomes" id="UP001232245">
    <property type="component" value="Unassembled WGS sequence"/>
</dbReference>